<sequence length="238" mass="27923">SFTDYENVLSCEPQNDDKSFSIYSSECKNFNGLDLLSNTCKSSDVCNAVSKFLNKLQGKNKDSYAENGFKYMYYWLYVDVLKRAVNHYDTIKLYKELIDKYEEQGWHIIEKCKKQLNEKNSDNLIKLFTLYNDFNKLNSKSDDKCKFAKECADTYMRYIGESHICDDKDFCNELENFKDKYEHNMKNISCSNGAPKTLPTTRKNELLFTISVPIFVMLLISFIGIFLYKVNIITFLKK</sequence>
<dbReference type="AlphaFoldDB" id="K6UF81"/>
<evidence type="ECO:0000256" key="1">
    <source>
        <dbReference type="SAM" id="Phobius"/>
    </source>
</evidence>
<dbReference type="EMBL" id="DF157483">
    <property type="protein sequence ID" value="GAB69641.1"/>
    <property type="molecule type" value="Genomic_DNA"/>
</dbReference>
<evidence type="ECO:0008006" key="4">
    <source>
        <dbReference type="Google" id="ProtNLM"/>
    </source>
</evidence>
<protein>
    <recommendedName>
        <fullName evidence="4">CYIR protein</fullName>
    </recommendedName>
</protein>
<organism evidence="2 3">
    <name type="scientific">Plasmodium cynomolgi (strain B)</name>
    <dbReference type="NCBI Taxonomy" id="1120755"/>
    <lineage>
        <taxon>Eukaryota</taxon>
        <taxon>Sar</taxon>
        <taxon>Alveolata</taxon>
        <taxon>Apicomplexa</taxon>
        <taxon>Aconoidasida</taxon>
        <taxon>Haemosporida</taxon>
        <taxon>Plasmodiidae</taxon>
        <taxon>Plasmodium</taxon>
        <taxon>Plasmodium (Plasmodium)</taxon>
    </lineage>
</organism>
<reference evidence="2 3" key="1">
    <citation type="journal article" date="2012" name="Nat. Genet.">
        <title>Plasmodium cynomolgi genome sequences provide insight into Plasmodium vivax and the monkey malaria clade.</title>
        <authorList>
            <person name="Tachibana S."/>
            <person name="Sullivan S.A."/>
            <person name="Kawai S."/>
            <person name="Nakamura S."/>
            <person name="Kim H.R."/>
            <person name="Goto N."/>
            <person name="Arisue N."/>
            <person name="Palacpac N.M.Q."/>
            <person name="Honma H."/>
            <person name="Yagi M."/>
            <person name="Tougan T."/>
            <person name="Katakai Y."/>
            <person name="Kaneko O."/>
            <person name="Mita T."/>
            <person name="Kita K."/>
            <person name="Yasutomi Y."/>
            <person name="Sutton P.L."/>
            <person name="Shakhbatyan R."/>
            <person name="Horii T."/>
            <person name="Yasunaga T."/>
            <person name="Barnwell J.W."/>
            <person name="Escalante A.A."/>
            <person name="Carlton J.M."/>
            <person name="Tanabe K."/>
        </authorList>
    </citation>
    <scope>NUCLEOTIDE SEQUENCE [LARGE SCALE GENOMIC DNA]</scope>
    <source>
        <strain evidence="2 3">B</strain>
    </source>
</reference>
<feature type="non-terminal residue" evidence="2">
    <location>
        <position position="1"/>
    </location>
</feature>
<dbReference type="OMA" id="DNECECA"/>
<feature type="non-terminal residue" evidence="2">
    <location>
        <position position="238"/>
    </location>
</feature>
<keyword evidence="3" id="KW-1185">Reference proteome</keyword>
<proteinExistence type="predicted"/>
<keyword evidence="1" id="KW-0812">Transmembrane</keyword>
<dbReference type="GeneID" id="14696183"/>
<dbReference type="KEGG" id="pcy:PCYB_003900"/>
<keyword evidence="1" id="KW-1133">Transmembrane helix</keyword>
<evidence type="ECO:0000313" key="2">
    <source>
        <dbReference type="EMBL" id="GAB69641.1"/>
    </source>
</evidence>
<gene>
    <name evidence="2" type="ORF">PCYB_003900</name>
</gene>
<feature type="transmembrane region" description="Helical" evidence="1">
    <location>
        <begin position="206"/>
        <end position="228"/>
    </location>
</feature>
<dbReference type="VEuPathDB" id="PlasmoDB:PCYB_003900"/>
<accession>K6UF81</accession>
<dbReference type="OrthoDB" id="382545at2759"/>
<name>K6UF81_PLACD</name>
<dbReference type="RefSeq" id="XP_004227859.1">
    <property type="nucleotide sequence ID" value="XM_004227811.1"/>
</dbReference>
<keyword evidence="1" id="KW-0472">Membrane</keyword>
<dbReference type="Proteomes" id="UP000006319">
    <property type="component" value="Unassembled WGS sequence"/>
</dbReference>
<evidence type="ECO:0000313" key="3">
    <source>
        <dbReference type="Proteomes" id="UP000006319"/>
    </source>
</evidence>